<name>A0A3M7MAB1_9PLEO</name>
<organism evidence="1 2">
    <name type="scientific">Pyrenophora seminiperda CCB06</name>
    <dbReference type="NCBI Taxonomy" id="1302712"/>
    <lineage>
        <taxon>Eukaryota</taxon>
        <taxon>Fungi</taxon>
        <taxon>Dikarya</taxon>
        <taxon>Ascomycota</taxon>
        <taxon>Pezizomycotina</taxon>
        <taxon>Dothideomycetes</taxon>
        <taxon>Pleosporomycetidae</taxon>
        <taxon>Pleosporales</taxon>
        <taxon>Pleosporineae</taxon>
        <taxon>Pleosporaceae</taxon>
        <taxon>Pyrenophora</taxon>
    </lineage>
</organism>
<keyword evidence="2" id="KW-1185">Reference proteome</keyword>
<accession>A0A3M7MAB1</accession>
<reference evidence="1 2" key="1">
    <citation type="journal article" date="2014" name="PLoS ONE">
        <title>De novo Genome Assembly of the Fungal Plant Pathogen Pyrenophora semeniperda.</title>
        <authorList>
            <person name="Soliai M.M."/>
            <person name="Meyer S.E."/>
            <person name="Udall J.A."/>
            <person name="Elzinga D.E."/>
            <person name="Hermansen R.A."/>
            <person name="Bodily P.M."/>
            <person name="Hart A.A."/>
            <person name="Coleman C.E."/>
        </authorList>
    </citation>
    <scope>NUCLEOTIDE SEQUENCE [LARGE SCALE GENOMIC DNA]</scope>
    <source>
        <strain evidence="1 2">CCB06</strain>
        <tissue evidence="1">Mycelium</tissue>
    </source>
</reference>
<sequence>MQVEDEMWKVVPSRPCWTCTSRYPVPLFAVYSAHGHARGAKICPTPSTPNSPIPVGVAKHGYPVVKASLFPRR</sequence>
<proteinExistence type="predicted"/>
<dbReference type="EMBL" id="KE747827">
    <property type="protein sequence ID" value="RMZ71463.1"/>
    <property type="molecule type" value="Genomic_DNA"/>
</dbReference>
<evidence type="ECO:0000313" key="2">
    <source>
        <dbReference type="Proteomes" id="UP000265663"/>
    </source>
</evidence>
<evidence type="ECO:0000313" key="1">
    <source>
        <dbReference type="EMBL" id="RMZ71463.1"/>
    </source>
</evidence>
<dbReference type="AlphaFoldDB" id="A0A3M7MAB1"/>
<dbReference type="Proteomes" id="UP000265663">
    <property type="component" value="Unassembled WGS sequence"/>
</dbReference>
<gene>
    <name evidence="1" type="ORF">GMOD_00006576</name>
</gene>
<protein>
    <submittedName>
        <fullName evidence="1">Uncharacterized protein</fullName>
    </submittedName>
</protein>